<comment type="caution">
    <text evidence="6">The sequence shown here is derived from an EMBL/GenBank/DDBJ whole genome shotgun (WGS) entry which is preliminary data.</text>
</comment>
<organism evidence="6 7">
    <name type="scientific">Streptomyces scabichelini</name>
    <dbReference type="NCBI Taxonomy" id="2711217"/>
    <lineage>
        <taxon>Bacteria</taxon>
        <taxon>Bacillati</taxon>
        <taxon>Actinomycetota</taxon>
        <taxon>Actinomycetes</taxon>
        <taxon>Kitasatosporales</taxon>
        <taxon>Streptomycetaceae</taxon>
        <taxon>Streptomyces</taxon>
    </lineage>
</organism>
<dbReference type="PRINTS" id="PR00131">
    <property type="entry name" value="GLHYDRLASE1"/>
</dbReference>
<dbReference type="Gene3D" id="3.20.20.80">
    <property type="entry name" value="Glycosidases"/>
    <property type="match status" value="1"/>
</dbReference>
<dbReference type="PANTHER" id="PTHR10353">
    <property type="entry name" value="GLYCOSYL HYDROLASE"/>
    <property type="match status" value="1"/>
</dbReference>
<keyword evidence="2 6" id="KW-0378">Hydrolase</keyword>
<protein>
    <submittedName>
        <fullName evidence="6">Family 1 glycosylhydrolase</fullName>
    </submittedName>
</protein>
<dbReference type="SUPFAM" id="SSF51445">
    <property type="entry name" value="(Trans)glycosidases"/>
    <property type="match status" value="1"/>
</dbReference>
<accession>A0A6G4UXZ6</accession>
<proteinExistence type="inferred from homology"/>
<dbReference type="EMBL" id="JAAKZY010000004">
    <property type="protein sequence ID" value="NGO06513.1"/>
    <property type="molecule type" value="Genomic_DNA"/>
</dbReference>
<dbReference type="Proteomes" id="UP000472335">
    <property type="component" value="Unassembled WGS sequence"/>
</dbReference>
<dbReference type="GO" id="GO:0016052">
    <property type="term" value="P:carbohydrate catabolic process"/>
    <property type="evidence" value="ECO:0007669"/>
    <property type="project" value="TreeGrafter"/>
</dbReference>
<dbReference type="AlphaFoldDB" id="A0A6G4UXZ6"/>
<evidence type="ECO:0000256" key="3">
    <source>
        <dbReference type="ARBA" id="ARBA00023295"/>
    </source>
</evidence>
<name>A0A6G4UXZ6_9ACTN</name>
<sequence>MTFTLRSESRCTAPSSAPGTRARPTNRGCCLTTSPGDWIGVQSCTRTGIGPDGPVPAAEDAERTLTGWEYYPTAVGHALRHTAELLCDVPLIVTENGIATGDDIRRIDYCTGPLGEVAAALKDGIDVRGYLAWSGLDYYEWGSYRPAFGLIAVGPETFARTPKHSAHWLGRLGRTRELPRTRAAS</sequence>
<feature type="region of interest" description="Disordered" evidence="5">
    <location>
        <begin position="1"/>
        <end position="26"/>
    </location>
</feature>
<keyword evidence="7" id="KW-1185">Reference proteome</keyword>
<dbReference type="PANTHER" id="PTHR10353:SF36">
    <property type="entry name" value="LP05116P"/>
    <property type="match status" value="1"/>
</dbReference>
<dbReference type="InterPro" id="IPR017853">
    <property type="entry name" value="GH"/>
</dbReference>
<dbReference type="InterPro" id="IPR001360">
    <property type="entry name" value="Glyco_hydro_1"/>
</dbReference>
<keyword evidence="3" id="KW-0326">Glycosidase</keyword>
<evidence type="ECO:0000313" key="6">
    <source>
        <dbReference type="EMBL" id="NGO06513.1"/>
    </source>
</evidence>
<evidence type="ECO:0000256" key="5">
    <source>
        <dbReference type="SAM" id="MobiDB-lite"/>
    </source>
</evidence>
<dbReference type="Pfam" id="PF00232">
    <property type="entry name" value="Glyco_hydro_1"/>
    <property type="match status" value="1"/>
</dbReference>
<gene>
    <name evidence="6" type="ORF">G5C60_02190</name>
</gene>
<comment type="similarity">
    <text evidence="1 4">Belongs to the glycosyl hydrolase 1 family.</text>
</comment>
<evidence type="ECO:0000256" key="2">
    <source>
        <dbReference type="ARBA" id="ARBA00022801"/>
    </source>
</evidence>
<dbReference type="GO" id="GO:0005829">
    <property type="term" value="C:cytosol"/>
    <property type="evidence" value="ECO:0007669"/>
    <property type="project" value="TreeGrafter"/>
</dbReference>
<evidence type="ECO:0000256" key="1">
    <source>
        <dbReference type="ARBA" id="ARBA00010838"/>
    </source>
</evidence>
<feature type="compositionally biased region" description="Polar residues" evidence="5">
    <location>
        <begin position="1"/>
        <end position="18"/>
    </location>
</feature>
<reference evidence="6 7" key="1">
    <citation type="submission" date="2020-02" db="EMBL/GenBank/DDBJ databases">
        <title>Whole-genome analyses of novel actinobacteria.</title>
        <authorList>
            <person name="Sahin N."/>
            <person name="Gencbay T."/>
        </authorList>
    </citation>
    <scope>NUCLEOTIDE SEQUENCE [LARGE SCALE GENOMIC DNA]</scope>
    <source>
        <strain evidence="6 7">HC44</strain>
    </source>
</reference>
<evidence type="ECO:0000313" key="7">
    <source>
        <dbReference type="Proteomes" id="UP000472335"/>
    </source>
</evidence>
<evidence type="ECO:0000256" key="4">
    <source>
        <dbReference type="RuleBase" id="RU003690"/>
    </source>
</evidence>
<dbReference type="GO" id="GO:0008422">
    <property type="term" value="F:beta-glucosidase activity"/>
    <property type="evidence" value="ECO:0007669"/>
    <property type="project" value="TreeGrafter"/>
</dbReference>